<organism evidence="2 3">
    <name type="scientific">Meridianimarinicoccus marinus</name>
    <dbReference type="NCBI Taxonomy" id="3231483"/>
    <lineage>
        <taxon>Bacteria</taxon>
        <taxon>Pseudomonadati</taxon>
        <taxon>Pseudomonadota</taxon>
        <taxon>Alphaproteobacteria</taxon>
        <taxon>Rhodobacterales</taxon>
        <taxon>Paracoccaceae</taxon>
        <taxon>Meridianimarinicoccus</taxon>
    </lineage>
</organism>
<name>A0ABV3L650_9RHOB</name>
<evidence type="ECO:0008006" key="4">
    <source>
        <dbReference type="Google" id="ProtNLM"/>
    </source>
</evidence>
<dbReference type="Proteomes" id="UP001553161">
    <property type="component" value="Unassembled WGS sequence"/>
</dbReference>
<keyword evidence="3" id="KW-1185">Reference proteome</keyword>
<sequence>MFKRLISAALIFGAAATAPPVHAQSPTACAPREVIARTLEKTYGERLSAAGLQSATQLLEVWNDPISGSWTIVVTEANGRACVVASGLHWHSMLRAMVPPGEPS</sequence>
<feature type="chain" id="PRO_5045454193" description="Lipoprotein" evidence="1">
    <location>
        <begin position="24"/>
        <end position="104"/>
    </location>
</feature>
<gene>
    <name evidence="2" type="ORF">AB0T83_07020</name>
</gene>
<evidence type="ECO:0000313" key="2">
    <source>
        <dbReference type="EMBL" id="MEV8466532.1"/>
    </source>
</evidence>
<accession>A0ABV3L650</accession>
<feature type="signal peptide" evidence="1">
    <location>
        <begin position="1"/>
        <end position="23"/>
    </location>
</feature>
<reference evidence="2 3" key="1">
    <citation type="submission" date="2024-07" db="EMBL/GenBank/DDBJ databases">
        <authorList>
            <person name="Kang M."/>
        </authorList>
    </citation>
    <scope>NUCLEOTIDE SEQUENCE [LARGE SCALE GENOMIC DNA]</scope>
    <source>
        <strain evidence="2 3">DFM31</strain>
    </source>
</reference>
<evidence type="ECO:0000313" key="3">
    <source>
        <dbReference type="Proteomes" id="UP001553161"/>
    </source>
</evidence>
<comment type="caution">
    <text evidence="2">The sequence shown here is derived from an EMBL/GenBank/DDBJ whole genome shotgun (WGS) entry which is preliminary data.</text>
</comment>
<evidence type="ECO:0000256" key="1">
    <source>
        <dbReference type="SAM" id="SignalP"/>
    </source>
</evidence>
<keyword evidence="1" id="KW-0732">Signal</keyword>
<protein>
    <recommendedName>
        <fullName evidence="4">Lipoprotein</fullName>
    </recommendedName>
</protein>
<dbReference type="EMBL" id="JBFBVU010000006">
    <property type="protein sequence ID" value="MEV8466532.1"/>
    <property type="molecule type" value="Genomic_DNA"/>
</dbReference>
<proteinExistence type="predicted"/>